<gene>
    <name evidence="1" type="ORF">F4Y42_07230</name>
</gene>
<dbReference type="EMBL" id="VXRG01000064">
    <property type="protein sequence ID" value="MXY93231.1"/>
    <property type="molecule type" value="Genomic_DNA"/>
</dbReference>
<protein>
    <submittedName>
        <fullName evidence="1">Uncharacterized protein</fullName>
    </submittedName>
</protein>
<sequence>MMTPSWPPSNMIVTHAATQVQLAPVGDGLHAWFIGPGGVGHSGPYIPSFASLAADHPTGGAVTLFTGANPGTGKPVTIYYLASEKKVRVSTYYPDTQYDVNKPYVFTVDSGHNVVHDQW</sequence>
<accession>A0A6B0YSI1</accession>
<evidence type="ECO:0000313" key="1">
    <source>
        <dbReference type="EMBL" id="MXY93231.1"/>
    </source>
</evidence>
<organism evidence="1">
    <name type="scientific">Caldilineaceae bacterium SB0664_bin_27</name>
    <dbReference type="NCBI Taxonomy" id="2605260"/>
    <lineage>
        <taxon>Bacteria</taxon>
        <taxon>Bacillati</taxon>
        <taxon>Chloroflexota</taxon>
        <taxon>Caldilineae</taxon>
        <taxon>Caldilineales</taxon>
        <taxon>Caldilineaceae</taxon>
    </lineage>
</organism>
<name>A0A6B0YSI1_9CHLR</name>
<proteinExistence type="predicted"/>
<dbReference type="AlphaFoldDB" id="A0A6B0YSI1"/>
<comment type="caution">
    <text evidence="1">The sequence shown here is derived from an EMBL/GenBank/DDBJ whole genome shotgun (WGS) entry which is preliminary data.</text>
</comment>
<reference evidence="1" key="1">
    <citation type="submission" date="2019-09" db="EMBL/GenBank/DDBJ databases">
        <title>Characterisation of the sponge microbiome using genome-centric metagenomics.</title>
        <authorList>
            <person name="Engelberts J.P."/>
            <person name="Robbins S.J."/>
            <person name="De Goeij J.M."/>
            <person name="Aranda M."/>
            <person name="Bell S.C."/>
            <person name="Webster N.S."/>
        </authorList>
    </citation>
    <scope>NUCLEOTIDE SEQUENCE</scope>
    <source>
        <strain evidence="1">SB0664_bin_27</strain>
    </source>
</reference>